<dbReference type="EMBL" id="JAZDQT010000004">
    <property type="protein sequence ID" value="MEE1947266.1"/>
    <property type="molecule type" value="Genomic_DNA"/>
</dbReference>
<accession>A0ABU7ICU6</accession>
<dbReference type="RefSeq" id="WP_330109554.1">
    <property type="nucleotide sequence ID" value="NZ_JAZDQT010000004.1"/>
</dbReference>
<name>A0ABU7ICU6_9SPHI</name>
<organism evidence="3 4">
    <name type="scientific">Pedobacter albus</name>
    <dbReference type="NCBI Taxonomy" id="3113905"/>
    <lineage>
        <taxon>Bacteria</taxon>
        <taxon>Pseudomonadati</taxon>
        <taxon>Bacteroidota</taxon>
        <taxon>Sphingobacteriia</taxon>
        <taxon>Sphingobacteriales</taxon>
        <taxon>Sphingobacteriaceae</taxon>
        <taxon>Pedobacter</taxon>
    </lineage>
</organism>
<feature type="transmembrane region" description="Helical" evidence="1">
    <location>
        <begin position="32"/>
        <end position="48"/>
    </location>
</feature>
<keyword evidence="1" id="KW-0812">Transmembrane</keyword>
<gene>
    <name evidence="3" type="ORF">VRU48_19225</name>
</gene>
<keyword evidence="1" id="KW-1133">Transmembrane helix</keyword>
<feature type="chain" id="PRO_5047063096" evidence="2">
    <location>
        <begin position="23"/>
        <end position="78"/>
    </location>
</feature>
<protein>
    <submittedName>
        <fullName evidence="3">Uncharacterized protein</fullName>
    </submittedName>
</protein>
<feature type="signal peptide" evidence="2">
    <location>
        <begin position="1"/>
        <end position="22"/>
    </location>
</feature>
<evidence type="ECO:0000256" key="2">
    <source>
        <dbReference type="SAM" id="SignalP"/>
    </source>
</evidence>
<keyword evidence="2" id="KW-0732">Signal</keyword>
<keyword evidence="4" id="KW-1185">Reference proteome</keyword>
<feature type="transmembrane region" description="Helical" evidence="1">
    <location>
        <begin position="55"/>
        <end position="74"/>
    </location>
</feature>
<evidence type="ECO:0000256" key="1">
    <source>
        <dbReference type="SAM" id="Phobius"/>
    </source>
</evidence>
<comment type="caution">
    <text evidence="3">The sequence shown here is derived from an EMBL/GenBank/DDBJ whole genome shotgun (WGS) entry which is preliminary data.</text>
</comment>
<proteinExistence type="predicted"/>
<keyword evidence="1" id="KW-0472">Membrane</keyword>
<sequence>MLKKPALLLLVVFFASITPLFAADGNVTNTAIGNGIGIGSALAVAICWTRTNSVLTSALAGIFGWLYVIYYLIIRNNE</sequence>
<reference evidence="3 4" key="1">
    <citation type="submission" date="2024-01" db="EMBL/GenBank/DDBJ databases">
        <title>Pedobacter sp. nov., isolated from fresh soil.</title>
        <authorList>
            <person name="Le N.T.T."/>
        </authorList>
    </citation>
    <scope>NUCLEOTIDE SEQUENCE [LARGE SCALE GENOMIC DNA]</scope>
    <source>
        <strain evidence="3 4">KR3-3</strain>
    </source>
</reference>
<dbReference type="Proteomes" id="UP001336835">
    <property type="component" value="Unassembled WGS sequence"/>
</dbReference>
<evidence type="ECO:0000313" key="3">
    <source>
        <dbReference type="EMBL" id="MEE1947266.1"/>
    </source>
</evidence>
<evidence type="ECO:0000313" key="4">
    <source>
        <dbReference type="Proteomes" id="UP001336835"/>
    </source>
</evidence>